<name>A0A2M9CDB2_9CELL</name>
<dbReference type="AlphaFoldDB" id="A0A2M9CDB2"/>
<sequence length="64" mass="6925">MNHTATPDDDLPEALDPDVLARVIDGLDVALPITSPTPTVRTPEPQMVPAWAPTLAPRTTRRRG</sequence>
<gene>
    <name evidence="1" type="ORF">CLV28_2359</name>
</gene>
<organism evidence="1 2">
    <name type="scientific">Sediminihabitans luteus</name>
    <dbReference type="NCBI Taxonomy" id="1138585"/>
    <lineage>
        <taxon>Bacteria</taxon>
        <taxon>Bacillati</taxon>
        <taxon>Actinomycetota</taxon>
        <taxon>Actinomycetes</taxon>
        <taxon>Micrococcales</taxon>
        <taxon>Cellulomonadaceae</taxon>
        <taxon>Sediminihabitans</taxon>
    </lineage>
</organism>
<dbReference type="Proteomes" id="UP000231693">
    <property type="component" value="Unassembled WGS sequence"/>
</dbReference>
<dbReference type="RefSeq" id="WP_100423528.1">
    <property type="nucleotide sequence ID" value="NZ_BOOX01000007.1"/>
</dbReference>
<accession>A0A2M9CDB2</accession>
<evidence type="ECO:0000313" key="1">
    <source>
        <dbReference type="EMBL" id="PJJ69883.1"/>
    </source>
</evidence>
<evidence type="ECO:0000313" key="2">
    <source>
        <dbReference type="Proteomes" id="UP000231693"/>
    </source>
</evidence>
<keyword evidence="2" id="KW-1185">Reference proteome</keyword>
<proteinExistence type="predicted"/>
<protein>
    <submittedName>
        <fullName evidence="1">Uncharacterized protein</fullName>
    </submittedName>
</protein>
<comment type="caution">
    <text evidence="1">The sequence shown here is derived from an EMBL/GenBank/DDBJ whole genome shotgun (WGS) entry which is preliminary data.</text>
</comment>
<dbReference type="EMBL" id="PGFE01000004">
    <property type="protein sequence ID" value="PJJ69883.1"/>
    <property type="molecule type" value="Genomic_DNA"/>
</dbReference>
<reference evidence="1 2" key="1">
    <citation type="submission" date="2017-11" db="EMBL/GenBank/DDBJ databases">
        <title>Genomic Encyclopedia of Archaeal and Bacterial Type Strains, Phase II (KMG-II): From Individual Species to Whole Genera.</title>
        <authorList>
            <person name="Goeker M."/>
        </authorList>
    </citation>
    <scope>NUCLEOTIDE SEQUENCE [LARGE SCALE GENOMIC DNA]</scope>
    <source>
        <strain evidence="1 2">DSM 25478</strain>
    </source>
</reference>